<dbReference type="AlphaFoldDB" id="A0A4V2NHV1"/>
<evidence type="ECO:0000313" key="3">
    <source>
        <dbReference type="Proteomes" id="UP000294192"/>
    </source>
</evidence>
<gene>
    <name evidence="2" type="ORF">C4B24_04975</name>
</gene>
<reference evidence="2 3" key="1">
    <citation type="submission" date="2018-02" db="EMBL/GenBank/DDBJ databases">
        <title>Mycoplasma marinum and Mycoplasma todarodis sp. nov., moderately halophilic and psychrotolerant mycoplasmas isolated from cephalopods.</title>
        <authorList>
            <person name="Viver T."/>
        </authorList>
    </citation>
    <scope>NUCLEOTIDE SEQUENCE [LARGE SCALE GENOMIC DNA]</scope>
    <source>
        <strain evidence="2 3">PE</strain>
    </source>
</reference>
<sequence>MQILVLDIGGTTLKYLIHDTYKDESSEIESFSTREIEKEELLLKISQIINKNKINIVSASSPGAIINKTYVSGLTGIKGYSNFDFKEELLKKVENKNLDVFLINDANAALMSQVSNQNKHLDLALVSIGTGIGGSLFIDGKIREGKHGLAGEFGYQFFDDNDN</sequence>
<accession>A0A4V2NHV1</accession>
<protein>
    <recommendedName>
        <fullName evidence="4">ROK family protein</fullName>
    </recommendedName>
</protein>
<dbReference type="PANTHER" id="PTHR18964">
    <property type="entry name" value="ROK (REPRESSOR, ORF, KINASE) FAMILY"/>
    <property type="match status" value="1"/>
</dbReference>
<evidence type="ECO:0000256" key="1">
    <source>
        <dbReference type="ARBA" id="ARBA00006479"/>
    </source>
</evidence>
<dbReference type="Gene3D" id="3.30.420.40">
    <property type="match status" value="2"/>
</dbReference>
<organism evidence="2 3">
    <name type="scientific">Mycoplasma marinum</name>
    <dbReference type="NCBI Taxonomy" id="1937190"/>
    <lineage>
        <taxon>Bacteria</taxon>
        <taxon>Bacillati</taxon>
        <taxon>Mycoplasmatota</taxon>
        <taxon>Mollicutes</taxon>
        <taxon>Mycoplasmataceae</taxon>
        <taxon>Mycoplasma</taxon>
    </lineage>
</organism>
<dbReference type="Proteomes" id="UP000294192">
    <property type="component" value="Unassembled WGS sequence"/>
</dbReference>
<name>A0A4V2NHV1_9MOLU</name>
<comment type="caution">
    <text evidence="2">The sequence shown here is derived from an EMBL/GenBank/DDBJ whole genome shotgun (WGS) entry which is preliminary data.</text>
</comment>
<dbReference type="InterPro" id="IPR043129">
    <property type="entry name" value="ATPase_NBD"/>
</dbReference>
<dbReference type="InterPro" id="IPR000600">
    <property type="entry name" value="ROK"/>
</dbReference>
<keyword evidence="3" id="KW-1185">Reference proteome</keyword>
<dbReference type="EMBL" id="PSZO01000093">
    <property type="protein sequence ID" value="TCG10268.1"/>
    <property type="molecule type" value="Genomic_DNA"/>
</dbReference>
<feature type="non-terminal residue" evidence="2">
    <location>
        <position position="163"/>
    </location>
</feature>
<dbReference type="PANTHER" id="PTHR18964:SF149">
    <property type="entry name" value="BIFUNCTIONAL UDP-N-ACETYLGLUCOSAMINE 2-EPIMERASE_N-ACETYLMANNOSAMINE KINASE"/>
    <property type="match status" value="1"/>
</dbReference>
<proteinExistence type="inferred from homology"/>
<evidence type="ECO:0008006" key="4">
    <source>
        <dbReference type="Google" id="ProtNLM"/>
    </source>
</evidence>
<dbReference type="SUPFAM" id="SSF53067">
    <property type="entry name" value="Actin-like ATPase domain"/>
    <property type="match status" value="1"/>
</dbReference>
<dbReference type="RefSeq" id="WP_131599648.1">
    <property type="nucleotide sequence ID" value="NZ_PSZO01000093.1"/>
</dbReference>
<comment type="similarity">
    <text evidence="1">Belongs to the ROK (NagC/XylR) family.</text>
</comment>
<dbReference type="Pfam" id="PF00480">
    <property type="entry name" value="ROK"/>
    <property type="match status" value="1"/>
</dbReference>
<dbReference type="OrthoDB" id="9795247at2"/>
<evidence type="ECO:0000313" key="2">
    <source>
        <dbReference type="EMBL" id="TCG10268.1"/>
    </source>
</evidence>